<evidence type="ECO:0000313" key="1">
    <source>
        <dbReference type="EMBL" id="KAJ7771101.1"/>
    </source>
</evidence>
<proteinExistence type="predicted"/>
<dbReference type="Proteomes" id="UP001215280">
    <property type="component" value="Unassembled WGS sequence"/>
</dbReference>
<protein>
    <recommendedName>
        <fullName evidence="3">F-box domain-containing protein</fullName>
    </recommendedName>
</protein>
<name>A0AAD7JT03_9AGAR</name>
<sequence length="155" mass="17672">PKCRLPTSAVSRRFTQKLPELERERVAVQRQVDATSTFPIQTSLPFEIAVKIFSLHLPTFPGERGRMKYLRREEMIQSPKSEAPVVFTGVCRAWRDIALASPELWSTLEFTLRVSSRNTPISHGTPRLFVARPIPAPHPWHAGSNSERVQAFVQR</sequence>
<comment type="caution">
    <text evidence="1">The sequence shown here is derived from an EMBL/GenBank/DDBJ whole genome shotgun (WGS) entry which is preliminary data.</text>
</comment>
<evidence type="ECO:0000313" key="2">
    <source>
        <dbReference type="Proteomes" id="UP001215280"/>
    </source>
</evidence>
<organism evidence="1 2">
    <name type="scientific">Mycena maculata</name>
    <dbReference type="NCBI Taxonomy" id="230809"/>
    <lineage>
        <taxon>Eukaryota</taxon>
        <taxon>Fungi</taxon>
        <taxon>Dikarya</taxon>
        <taxon>Basidiomycota</taxon>
        <taxon>Agaricomycotina</taxon>
        <taxon>Agaricomycetes</taxon>
        <taxon>Agaricomycetidae</taxon>
        <taxon>Agaricales</taxon>
        <taxon>Marasmiineae</taxon>
        <taxon>Mycenaceae</taxon>
        <taxon>Mycena</taxon>
    </lineage>
</organism>
<accession>A0AAD7JT03</accession>
<dbReference type="Gene3D" id="1.20.1280.50">
    <property type="match status" value="1"/>
</dbReference>
<keyword evidence="2" id="KW-1185">Reference proteome</keyword>
<dbReference type="AlphaFoldDB" id="A0AAD7JT03"/>
<gene>
    <name evidence="1" type="ORF">DFH07DRAFT_1001348</name>
</gene>
<dbReference type="EMBL" id="JARJLG010000022">
    <property type="protein sequence ID" value="KAJ7771101.1"/>
    <property type="molecule type" value="Genomic_DNA"/>
</dbReference>
<feature type="non-terminal residue" evidence="1">
    <location>
        <position position="1"/>
    </location>
</feature>
<evidence type="ECO:0008006" key="3">
    <source>
        <dbReference type="Google" id="ProtNLM"/>
    </source>
</evidence>
<reference evidence="1" key="1">
    <citation type="submission" date="2023-03" db="EMBL/GenBank/DDBJ databases">
        <title>Massive genome expansion in bonnet fungi (Mycena s.s.) driven by repeated elements and novel gene families across ecological guilds.</title>
        <authorList>
            <consortium name="Lawrence Berkeley National Laboratory"/>
            <person name="Harder C.B."/>
            <person name="Miyauchi S."/>
            <person name="Viragh M."/>
            <person name="Kuo A."/>
            <person name="Thoen E."/>
            <person name="Andreopoulos B."/>
            <person name="Lu D."/>
            <person name="Skrede I."/>
            <person name="Drula E."/>
            <person name="Henrissat B."/>
            <person name="Morin E."/>
            <person name="Kohler A."/>
            <person name="Barry K."/>
            <person name="LaButti K."/>
            <person name="Morin E."/>
            <person name="Salamov A."/>
            <person name="Lipzen A."/>
            <person name="Mereny Z."/>
            <person name="Hegedus B."/>
            <person name="Baldrian P."/>
            <person name="Stursova M."/>
            <person name="Weitz H."/>
            <person name="Taylor A."/>
            <person name="Grigoriev I.V."/>
            <person name="Nagy L.G."/>
            <person name="Martin F."/>
            <person name="Kauserud H."/>
        </authorList>
    </citation>
    <scope>NUCLEOTIDE SEQUENCE</scope>
    <source>
        <strain evidence="1">CBHHK188m</strain>
    </source>
</reference>